<dbReference type="GO" id="GO:0000417">
    <property type="term" value="C:HIR complex"/>
    <property type="evidence" value="ECO:0007669"/>
    <property type="project" value="TreeGrafter"/>
</dbReference>
<dbReference type="PROSITE" id="PS50294">
    <property type="entry name" value="WD_REPEATS_REGION"/>
    <property type="match status" value="3"/>
</dbReference>
<evidence type="ECO:0000313" key="16">
    <source>
        <dbReference type="Proteomes" id="UP000623467"/>
    </source>
</evidence>
<dbReference type="GO" id="GO:0006355">
    <property type="term" value="P:regulation of DNA-templated transcription"/>
    <property type="evidence" value="ECO:0007669"/>
    <property type="project" value="InterPro"/>
</dbReference>
<dbReference type="InterPro" id="IPR019775">
    <property type="entry name" value="WD40_repeat_CS"/>
</dbReference>
<dbReference type="InterPro" id="IPR015943">
    <property type="entry name" value="WD40/YVTN_repeat-like_dom_sf"/>
</dbReference>
<evidence type="ECO:0000313" key="15">
    <source>
        <dbReference type="EMBL" id="KAF7334262.1"/>
    </source>
</evidence>
<keyword evidence="16" id="KW-1185">Reference proteome</keyword>
<evidence type="ECO:0000256" key="8">
    <source>
        <dbReference type="ARBA" id="ARBA00023163"/>
    </source>
</evidence>
<feature type="domain" description="Protein HIRA-like C-terminal" evidence="13">
    <location>
        <begin position="669"/>
        <end position="867"/>
    </location>
</feature>
<dbReference type="CDD" id="cd00200">
    <property type="entry name" value="WD40"/>
    <property type="match status" value="1"/>
</dbReference>
<keyword evidence="4 10" id="KW-0853">WD repeat</keyword>
<name>A0A8H6X4E5_9AGAR</name>
<evidence type="ECO:0000256" key="3">
    <source>
        <dbReference type="ARBA" id="ARBA00022491"/>
    </source>
</evidence>
<dbReference type="GO" id="GO:0006351">
    <property type="term" value="P:DNA-templated transcription"/>
    <property type="evidence" value="ECO:0007669"/>
    <property type="project" value="InterPro"/>
</dbReference>
<feature type="domain" description="CAF1B/HIR1 beta-propeller" evidence="14">
    <location>
        <begin position="34"/>
        <end position="385"/>
    </location>
</feature>
<comment type="function">
    <text evidence="11">Required for replication-independent chromatin assembly and for the periodic repression of histone gene transcription during the cell cycle.</text>
</comment>
<dbReference type="InterPro" id="IPR031120">
    <property type="entry name" value="HIR1-like"/>
</dbReference>
<reference evidence="15" key="1">
    <citation type="submission" date="2020-05" db="EMBL/GenBank/DDBJ databases">
        <title>Mycena genomes resolve the evolution of fungal bioluminescence.</title>
        <authorList>
            <person name="Tsai I.J."/>
        </authorList>
    </citation>
    <scope>NUCLEOTIDE SEQUENCE</scope>
    <source>
        <strain evidence="15">160909Yilan</strain>
    </source>
</reference>
<evidence type="ECO:0000256" key="2">
    <source>
        <dbReference type="ARBA" id="ARBA00007306"/>
    </source>
</evidence>
<proteinExistence type="inferred from homology"/>
<comment type="similarity">
    <text evidence="2 11">Belongs to the WD repeat HIR1 family.</text>
</comment>
<evidence type="ECO:0000256" key="10">
    <source>
        <dbReference type="PROSITE-ProRule" id="PRU00221"/>
    </source>
</evidence>
<dbReference type="OrthoDB" id="1741719at2759"/>
<dbReference type="GO" id="GO:0005634">
    <property type="term" value="C:nucleus"/>
    <property type="evidence" value="ECO:0007669"/>
    <property type="project" value="UniProtKB-SubCell"/>
</dbReference>
<feature type="region of interest" description="Disordered" evidence="12">
    <location>
        <begin position="537"/>
        <end position="558"/>
    </location>
</feature>
<feature type="repeat" description="WD" evidence="10">
    <location>
        <begin position="26"/>
        <end position="51"/>
    </location>
</feature>
<evidence type="ECO:0000259" key="14">
    <source>
        <dbReference type="Pfam" id="PF24105"/>
    </source>
</evidence>
<keyword evidence="7 11" id="KW-0805">Transcription regulation</keyword>
<keyword evidence="3 11" id="KW-0678">Repressor</keyword>
<dbReference type="PANTHER" id="PTHR13831">
    <property type="entry name" value="MEMBER OF THE HIR1 FAMILY OF WD-REPEAT PROTEINS"/>
    <property type="match status" value="1"/>
</dbReference>
<dbReference type="Gene3D" id="2.130.10.10">
    <property type="entry name" value="YVTN repeat-like/Quinoprotein amine dehydrogenase"/>
    <property type="match status" value="3"/>
</dbReference>
<keyword evidence="5 11" id="KW-0677">Repeat</keyword>
<keyword evidence="9 11" id="KW-0539">Nucleus</keyword>
<dbReference type="PROSITE" id="PS50082">
    <property type="entry name" value="WD_REPEATS_2"/>
    <property type="match status" value="4"/>
</dbReference>
<feature type="repeat" description="WD" evidence="10">
    <location>
        <begin position="73"/>
        <end position="107"/>
    </location>
</feature>
<keyword evidence="8 11" id="KW-0804">Transcription</keyword>
<dbReference type="PROSITE" id="PS00678">
    <property type="entry name" value="WD_REPEATS_1"/>
    <property type="match status" value="1"/>
</dbReference>
<keyword evidence="6 11" id="KW-0156">Chromatin regulator</keyword>
<comment type="subcellular location">
    <subcellularLocation>
        <location evidence="1 11">Nucleus</location>
    </subcellularLocation>
</comment>
<sequence>MRFTKPAWVAHKDSTAKSDASKRLCIFSVHVHPDGSRIATGGLDAKVRIWSTKPILSPASEISNKPPKALSILTMHTGPVLTVRWAHSGKWLASGSDDEIVMIWDFDPVPAQRKGKIWGSDEVNVEGWRPLKRLPGHESDVTDVAWSPGDRYLASVGLDSKVIIWCGYTHGKRLPQMTVRITQFVFTERLRKLDQHQGFVKGVCWDPVGEYLATQSDDRSVKIWNTTDWSLEAEVTKPFEDSPGSTFFRRLSWSPDGAHITASNATNNKGFVFIASVITRNTWTSEISLVGHENTVEVASYNPHIFLRNPQMPVATSNICSVVALGADDRSVSIWQTKSARPLIVAKEVFERQIMDLNWSWDGLTLYAVSSDGTLAVFNFDPEELEGLCPHSVQASYLTKFGFKPPPLPEGFSHASARLTPPPSPKSHPQSMDQNGFGHNAAGGERVNVLVAKRGGKKRAGLVNVPMPMVPQQLPLQQHSVSSGPVASALVGPALTGVSISKRAQLNQQQERAPSVFDVDADTWGPSSDVRIDAMEEGGRKRKAATSVEGEEPKRARTLGGERKRVVVPVKEILPGSGFVRAPFSAGSISLPIPPLMTRIATTVEGSEDLFEAVNPEGHDDIPEVSYMSGKHTQWLDYLPCPALVVCASSRFCAVGLRDGTIIIYSHTGRRLMPTLNLGAPLSFIDGRGNMLLVVSSTGQLYSWDVKKQSALFPPVSLTPILSLPNYTITSAKIQPSGAAILTCSSGVVYSYDVALLTFVKLTERWWSEGSDVWQARQRSATNPTANRGVLSITEGSIAGSLDGSGADKKRPQWWNVAMTLGHLETRMHSARLLESPAEYKQALAQYTKKLAEEGYRGKAEELIRELIGPMYSRSGEQSWSPTVAGLGKRELLKDVLSAFARSKTLTKLAQDWQEVWKRASEEDDR</sequence>
<gene>
    <name evidence="15" type="ORF">MSAN_02387600</name>
</gene>
<dbReference type="PANTHER" id="PTHR13831:SF0">
    <property type="entry name" value="PROTEIN HIRA"/>
    <property type="match status" value="1"/>
</dbReference>
<accession>A0A8H6X4E5</accession>
<dbReference type="Pfam" id="PF07569">
    <property type="entry name" value="Hira"/>
    <property type="match status" value="1"/>
</dbReference>
<comment type="caution">
    <text evidence="15">The sequence shown here is derived from an EMBL/GenBank/DDBJ whole genome shotgun (WGS) entry which is preliminary data.</text>
</comment>
<dbReference type="InterPro" id="IPR036322">
    <property type="entry name" value="WD40_repeat_dom_sf"/>
</dbReference>
<dbReference type="SUPFAM" id="SSF50978">
    <property type="entry name" value="WD40 repeat-like"/>
    <property type="match status" value="2"/>
</dbReference>
<organism evidence="15 16">
    <name type="scientific">Mycena sanguinolenta</name>
    <dbReference type="NCBI Taxonomy" id="230812"/>
    <lineage>
        <taxon>Eukaryota</taxon>
        <taxon>Fungi</taxon>
        <taxon>Dikarya</taxon>
        <taxon>Basidiomycota</taxon>
        <taxon>Agaricomycotina</taxon>
        <taxon>Agaricomycetes</taxon>
        <taxon>Agaricomycetidae</taxon>
        <taxon>Agaricales</taxon>
        <taxon>Marasmiineae</taxon>
        <taxon>Mycenaceae</taxon>
        <taxon>Mycena</taxon>
    </lineage>
</organism>
<evidence type="ECO:0000256" key="4">
    <source>
        <dbReference type="ARBA" id="ARBA00022574"/>
    </source>
</evidence>
<evidence type="ECO:0000256" key="5">
    <source>
        <dbReference type="ARBA" id="ARBA00022737"/>
    </source>
</evidence>
<dbReference type="Pfam" id="PF24105">
    <property type="entry name" value="Beta-prop_CAF1B_HIR1"/>
    <property type="match status" value="1"/>
</dbReference>
<dbReference type="GO" id="GO:0000785">
    <property type="term" value="C:chromatin"/>
    <property type="evidence" value="ECO:0007669"/>
    <property type="project" value="TreeGrafter"/>
</dbReference>
<dbReference type="Proteomes" id="UP000623467">
    <property type="component" value="Unassembled WGS sequence"/>
</dbReference>
<dbReference type="InterPro" id="IPR055410">
    <property type="entry name" value="Beta-prop_CAF1B_HIR1"/>
</dbReference>
<evidence type="ECO:0000256" key="11">
    <source>
        <dbReference type="RuleBase" id="RU364014"/>
    </source>
</evidence>
<dbReference type="InterPro" id="IPR011494">
    <property type="entry name" value="HIRA-like_C"/>
</dbReference>
<dbReference type="EMBL" id="JACAZH010000049">
    <property type="protein sequence ID" value="KAF7334262.1"/>
    <property type="molecule type" value="Genomic_DNA"/>
</dbReference>
<evidence type="ECO:0000256" key="1">
    <source>
        <dbReference type="ARBA" id="ARBA00004123"/>
    </source>
</evidence>
<dbReference type="GO" id="GO:0031491">
    <property type="term" value="F:nucleosome binding"/>
    <property type="evidence" value="ECO:0007669"/>
    <property type="project" value="TreeGrafter"/>
</dbReference>
<dbReference type="GO" id="GO:0006338">
    <property type="term" value="P:chromatin remodeling"/>
    <property type="evidence" value="ECO:0007669"/>
    <property type="project" value="InterPro"/>
</dbReference>
<evidence type="ECO:0000256" key="12">
    <source>
        <dbReference type="SAM" id="MobiDB-lite"/>
    </source>
</evidence>
<dbReference type="InterPro" id="IPR001680">
    <property type="entry name" value="WD40_rpt"/>
</dbReference>
<feature type="repeat" description="WD" evidence="10">
    <location>
        <begin position="134"/>
        <end position="165"/>
    </location>
</feature>
<feature type="region of interest" description="Disordered" evidence="12">
    <location>
        <begin position="411"/>
        <end position="440"/>
    </location>
</feature>
<feature type="repeat" description="WD" evidence="10">
    <location>
        <begin position="193"/>
        <end position="225"/>
    </location>
</feature>
<dbReference type="AlphaFoldDB" id="A0A8H6X4E5"/>
<evidence type="ECO:0000256" key="9">
    <source>
        <dbReference type="ARBA" id="ARBA00023242"/>
    </source>
</evidence>
<dbReference type="SMART" id="SM00320">
    <property type="entry name" value="WD40"/>
    <property type="match status" value="8"/>
</dbReference>
<protein>
    <recommendedName>
        <fullName evidence="11">Protein HIR</fullName>
    </recommendedName>
</protein>
<evidence type="ECO:0000256" key="6">
    <source>
        <dbReference type="ARBA" id="ARBA00022853"/>
    </source>
</evidence>
<evidence type="ECO:0000259" key="13">
    <source>
        <dbReference type="Pfam" id="PF07569"/>
    </source>
</evidence>
<evidence type="ECO:0000256" key="7">
    <source>
        <dbReference type="ARBA" id="ARBA00023015"/>
    </source>
</evidence>